<dbReference type="RefSeq" id="WP_015232174.1">
    <property type="nucleotide sequence ID" value="NC_019791.1"/>
</dbReference>
<evidence type="ECO:0000313" key="1">
    <source>
        <dbReference type="EMBL" id="AFZ70276.1"/>
    </source>
</evidence>
<sequence length="86" mass="9986">MIKEVRTEILCPRCKVPMDYLSETEKTSNNNGRSTKITRYYRCPVCGRRIIDEVLIIKDNNTDITIESHTNGARKLLEKQKTSLIK</sequence>
<dbReference type="EMBL" id="CP003378">
    <property type="protein sequence ID" value="AFZ70276.1"/>
    <property type="molecule type" value="Genomic_DNA"/>
</dbReference>
<organism evidence="1 2">
    <name type="scientific">Caldisphaera lagunensis (strain DSM 15908 / JCM 11604 / ANMR 0165 / IC-154)</name>
    <dbReference type="NCBI Taxonomy" id="1056495"/>
    <lineage>
        <taxon>Archaea</taxon>
        <taxon>Thermoproteota</taxon>
        <taxon>Thermoprotei</taxon>
        <taxon>Acidilobales</taxon>
        <taxon>Caldisphaeraceae</taxon>
        <taxon>Caldisphaera</taxon>
    </lineage>
</organism>
<dbReference type="InParanoid" id="L0A8U9"/>
<keyword evidence="2" id="KW-1185">Reference proteome</keyword>
<dbReference type="Proteomes" id="UP000010469">
    <property type="component" value="Chromosome"/>
</dbReference>
<dbReference type="HOGENOM" id="CLU_191134_0_0_2"/>
<dbReference type="OrthoDB" id="7926at2157"/>
<name>L0A8U9_CALLD</name>
<evidence type="ECO:0000313" key="2">
    <source>
        <dbReference type="Proteomes" id="UP000010469"/>
    </source>
</evidence>
<dbReference type="eggNOG" id="arCOG06088">
    <property type="taxonomic scope" value="Archaea"/>
</dbReference>
<accession>L0A8U9</accession>
<dbReference type="KEGG" id="clg:Calag_0512"/>
<dbReference type="GeneID" id="14211772"/>
<gene>
    <name evidence="1" type="ordered locus">Calag_0512</name>
</gene>
<protein>
    <submittedName>
        <fullName evidence="1">Uncharacterized protein</fullName>
    </submittedName>
</protein>
<dbReference type="AlphaFoldDB" id="L0A8U9"/>
<proteinExistence type="predicted"/>
<reference evidence="2" key="1">
    <citation type="submission" date="2012-03" db="EMBL/GenBank/DDBJ databases">
        <title>Complete genome of Caldisphaera lagunensis DSM 15908.</title>
        <authorList>
            <person name="Lucas S."/>
            <person name="Copeland A."/>
            <person name="Lapidus A."/>
            <person name="Glavina del Rio T."/>
            <person name="Dalin E."/>
            <person name="Tice H."/>
            <person name="Bruce D."/>
            <person name="Goodwin L."/>
            <person name="Pitluck S."/>
            <person name="Peters L."/>
            <person name="Mikhailova N."/>
            <person name="Teshima H."/>
            <person name="Kyrpides N."/>
            <person name="Mavromatis K."/>
            <person name="Ivanova N."/>
            <person name="Brettin T."/>
            <person name="Detter J.C."/>
            <person name="Han C."/>
            <person name="Larimer F."/>
            <person name="Land M."/>
            <person name="Hauser L."/>
            <person name="Markowitz V."/>
            <person name="Cheng J.-F."/>
            <person name="Hugenholtz P."/>
            <person name="Woyke T."/>
            <person name="Wu D."/>
            <person name="Spring S."/>
            <person name="Schroeder M."/>
            <person name="Brambilla E."/>
            <person name="Klenk H.-P."/>
            <person name="Eisen J.A."/>
        </authorList>
    </citation>
    <scope>NUCLEOTIDE SEQUENCE [LARGE SCALE GENOMIC DNA]</scope>
    <source>
        <strain evidence="2">DSM 15908 / JCM 11604 / IC-154</strain>
    </source>
</reference>